<protein>
    <submittedName>
        <fullName evidence="1">Uncharacterized protein</fullName>
    </submittedName>
</protein>
<sequence>MGKKKKKKGKNVQIKRFSKKKCVRQGSVVFFHFLLLCLGMGTNGCCLGRIGRDGSLSRCSSATSSFREGGECGNEGVDVGSSSLTGRGAGGRFWCGSDSRRGTRLCRACRDAFRDAGLAGSGAGRGLACRCLCAACTQCLGHGDCLSLHQTFVFLFPFAVLDYSLQSMHHRPR</sequence>
<proteinExistence type="predicted"/>
<keyword evidence="2" id="KW-1185">Reference proteome</keyword>
<organism evidence="1 2">
    <name type="scientific">Serendipita vermifera MAFF 305830</name>
    <dbReference type="NCBI Taxonomy" id="933852"/>
    <lineage>
        <taxon>Eukaryota</taxon>
        <taxon>Fungi</taxon>
        <taxon>Dikarya</taxon>
        <taxon>Basidiomycota</taxon>
        <taxon>Agaricomycotina</taxon>
        <taxon>Agaricomycetes</taxon>
        <taxon>Sebacinales</taxon>
        <taxon>Serendipitaceae</taxon>
        <taxon>Serendipita</taxon>
    </lineage>
</organism>
<name>A0A0C3B862_SERVB</name>
<accession>A0A0C3B862</accession>
<dbReference type="HOGENOM" id="CLU_1548565_0_0_1"/>
<gene>
    <name evidence="1" type="ORF">M408DRAFT_190541</name>
</gene>
<dbReference type="EMBL" id="KN824279">
    <property type="protein sequence ID" value="KIM33005.1"/>
    <property type="molecule type" value="Genomic_DNA"/>
</dbReference>
<evidence type="ECO:0000313" key="2">
    <source>
        <dbReference type="Proteomes" id="UP000054097"/>
    </source>
</evidence>
<reference evidence="2" key="2">
    <citation type="submission" date="2015-01" db="EMBL/GenBank/DDBJ databases">
        <title>Evolutionary Origins and Diversification of the Mycorrhizal Mutualists.</title>
        <authorList>
            <consortium name="DOE Joint Genome Institute"/>
            <consortium name="Mycorrhizal Genomics Consortium"/>
            <person name="Kohler A."/>
            <person name="Kuo A."/>
            <person name="Nagy L.G."/>
            <person name="Floudas D."/>
            <person name="Copeland A."/>
            <person name="Barry K.W."/>
            <person name="Cichocki N."/>
            <person name="Veneault-Fourrey C."/>
            <person name="LaButti K."/>
            <person name="Lindquist E.A."/>
            <person name="Lipzen A."/>
            <person name="Lundell T."/>
            <person name="Morin E."/>
            <person name="Murat C."/>
            <person name="Riley R."/>
            <person name="Ohm R."/>
            <person name="Sun H."/>
            <person name="Tunlid A."/>
            <person name="Henrissat B."/>
            <person name="Grigoriev I.V."/>
            <person name="Hibbett D.S."/>
            <person name="Martin F."/>
        </authorList>
    </citation>
    <scope>NUCLEOTIDE SEQUENCE [LARGE SCALE GENOMIC DNA]</scope>
    <source>
        <strain evidence="2">MAFF 305830</strain>
    </source>
</reference>
<dbReference type="Proteomes" id="UP000054097">
    <property type="component" value="Unassembled WGS sequence"/>
</dbReference>
<evidence type="ECO:0000313" key="1">
    <source>
        <dbReference type="EMBL" id="KIM33005.1"/>
    </source>
</evidence>
<dbReference type="AlphaFoldDB" id="A0A0C3B862"/>
<reference evidence="1 2" key="1">
    <citation type="submission" date="2014-04" db="EMBL/GenBank/DDBJ databases">
        <authorList>
            <consortium name="DOE Joint Genome Institute"/>
            <person name="Kuo A."/>
            <person name="Zuccaro A."/>
            <person name="Kohler A."/>
            <person name="Nagy L.G."/>
            <person name="Floudas D."/>
            <person name="Copeland A."/>
            <person name="Barry K.W."/>
            <person name="Cichocki N."/>
            <person name="Veneault-Fourrey C."/>
            <person name="LaButti K."/>
            <person name="Lindquist E.A."/>
            <person name="Lipzen A."/>
            <person name="Lundell T."/>
            <person name="Morin E."/>
            <person name="Murat C."/>
            <person name="Sun H."/>
            <person name="Tunlid A."/>
            <person name="Henrissat B."/>
            <person name="Grigoriev I.V."/>
            <person name="Hibbett D.S."/>
            <person name="Martin F."/>
            <person name="Nordberg H.P."/>
            <person name="Cantor M.N."/>
            <person name="Hua S.X."/>
        </authorList>
    </citation>
    <scope>NUCLEOTIDE SEQUENCE [LARGE SCALE GENOMIC DNA]</scope>
    <source>
        <strain evidence="1 2">MAFF 305830</strain>
    </source>
</reference>